<sequence>STSDLSFNVRRRYSLSFIDSDRMQGLLIIAFLCSAAYGDKPPTPQWPSAATFEFRIISHTDGEYESIVKTYYSATKKAIRFDTWGGMNQIFVHTDRKEGYYYFPKVSEGKSQVVCAPFNYTGVGLLPFPNLNYYKFVGNDSLDGIPSTKWVANVMAEESTLWIAQTSEGPFLSAVDFKLYDTSLHGDNLVVGVADHSEIRYYNFIPGEPEAKVWNRPPIDCNFPFGVELQEIVKYEFLEAKYLILETVAEEGAPLQTREEIYEINRKLVESHNRGPSGYKLQLNQFAHLTADEMKSFKGLRLSTVEGSKPHTHVDDDEVEELAKHLPDSWDWRDHGAVTRVKNQRMCGSCWAFSAIGCLEGAHFLKTGELVEFPEQLLMDCSWDAGNGGCLGGDMSNALNWIKEVGGVTTSIQYGRYYSENGRCHFDKKNLISPIKNVTKVAPSVNALKVALVNNGPLSVGIATPQDISWYKNGVYKPLQWGMIDHGVVLVGYGVLDGEKYWLVKNSWGEDWGLEGYILISAEGNTLNILDSAYYVTMK</sequence>
<keyword evidence="3" id="KW-0378">Hydrolase</keyword>
<evidence type="ECO:0000256" key="6">
    <source>
        <dbReference type="ARBA" id="ARBA00023157"/>
    </source>
</evidence>
<keyword evidence="4" id="KW-0788">Thiol protease</keyword>
<evidence type="ECO:0000313" key="8">
    <source>
        <dbReference type="EMBL" id="JAG62693.1"/>
    </source>
</evidence>
<dbReference type="InterPro" id="IPR039417">
    <property type="entry name" value="Peptidase_C1A_papain-like"/>
</dbReference>
<dbReference type="EMBL" id="GBRD01003128">
    <property type="protein sequence ID" value="JAG62693.1"/>
    <property type="molecule type" value="Transcribed_RNA"/>
</dbReference>
<keyword evidence="5" id="KW-0865">Zymogen</keyword>
<reference evidence="8" key="1">
    <citation type="submission" date="2014-09" db="EMBL/GenBank/DDBJ databases">
        <authorList>
            <person name="Magalhaes I.L.F."/>
            <person name="Oliveira U."/>
            <person name="Santos F.R."/>
            <person name="Vidigal T.H.D.A."/>
            <person name="Brescovit A.D."/>
            <person name="Santos A.J."/>
        </authorList>
    </citation>
    <scope>NUCLEOTIDE SEQUENCE</scope>
</reference>
<dbReference type="Pfam" id="PF00112">
    <property type="entry name" value="Peptidase_C1"/>
    <property type="match status" value="1"/>
</dbReference>
<name>A0A0K8TAW7_LYGHE</name>
<evidence type="ECO:0000256" key="5">
    <source>
        <dbReference type="ARBA" id="ARBA00023145"/>
    </source>
</evidence>
<dbReference type="InterPro" id="IPR013201">
    <property type="entry name" value="Prot_inhib_I29"/>
</dbReference>
<feature type="non-terminal residue" evidence="8">
    <location>
        <position position="1"/>
    </location>
</feature>
<dbReference type="SMART" id="SM00645">
    <property type="entry name" value="Pept_C1"/>
    <property type="match status" value="1"/>
</dbReference>
<dbReference type="Pfam" id="PF08246">
    <property type="entry name" value="Inhibitor_I29"/>
    <property type="match status" value="1"/>
</dbReference>
<evidence type="ECO:0000256" key="1">
    <source>
        <dbReference type="ARBA" id="ARBA00008455"/>
    </source>
</evidence>
<feature type="domain" description="Peptidase C1A papain C-terminal" evidence="7">
    <location>
        <begin position="326"/>
        <end position="537"/>
    </location>
</feature>
<dbReference type="Gene3D" id="3.90.70.10">
    <property type="entry name" value="Cysteine proteinases"/>
    <property type="match status" value="1"/>
</dbReference>
<dbReference type="AlphaFoldDB" id="A0A0K8TAW7"/>
<dbReference type="CDD" id="cd02248">
    <property type="entry name" value="Peptidase_C1A"/>
    <property type="match status" value="1"/>
</dbReference>
<evidence type="ECO:0000256" key="2">
    <source>
        <dbReference type="ARBA" id="ARBA00022670"/>
    </source>
</evidence>
<keyword evidence="2" id="KW-0645">Protease</keyword>
<organism evidence="8">
    <name type="scientific">Lygus hesperus</name>
    <name type="common">Western plant bug</name>
    <dbReference type="NCBI Taxonomy" id="30085"/>
    <lineage>
        <taxon>Eukaryota</taxon>
        <taxon>Metazoa</taxon>
        <taxon>Ecdysozoa</taxon>
        <taxon>Arthropoda</taxon>
        <taxon>Hexapoda</taxon>
        <taxon>Insecta</taxon>
        <taxon>Pterygota</taxon>
        <taxon>Neoptera</taxon>
        <taxon>Paraneoptera</taxon>
        <taxon>Hemiptera</taxon>
        <taxon>Heteroptera</taxon>
        <taxon>Panheteroptera</taxon>
        <taxon>Cimicomorpha</taxon>
        <taxon>Miridae</taxon>
        <taxon>Mirini</taxon>
        <taxon>Lygus</taxon>
    </lineage>
</organism>
<dbReference type="PROSITE" id="PS00639">
    <property type="entry name" value="THIOL_PROTEASE_HIS"/>
    <property type="match status" value="1"/>
</dbReference>
<dbReference type="GO" id="GO:0006508">
    <property type="term" value="P:proteolysis"/>
    <property type="evidence" value="ECO:0007669"/>
    <property type="project" value="UniProtKB-KW"/>
</dbReference>
<accession>A0A0K8TAW7</accession>
<evidence type="ECO:0000259" key="7">
    <source>
        <dbReference type="SMART" id="SM00645"/>
    </source>
</evidence>
<dbReference type="InterPro" id="IPR000668">
    <property type="entry name" value="Peptidase_C1A_C"/>
</dbReference>
<dbReference type="PROSITE" id="PS00139">
    <property type="entry name" value="THIOL_PROTEASE_CYS"/>
    <property type="match status" value="1"/>
</dbReference>
<dbReference type="SUPFAM" id="SSF54001">
    <property type="entry name" value="Cysteine proteinases"/>
    <property type="match status" value="1"/>
</dbReference>
<dbReference type="FunFam" id="3.90.70.10:FF:000332">
    <property type="entry name" value="Cathepsin L1"/>
    <property type="match status" value="1"/>
</dbReference>
<dbReference type="PANTHER" id="PTHR12411">
    <property type="entry name" value="CYSTEINE PROTEASE FAMILY C1-RELATED"/>
    <property type="match status" value="1"/>
</dbReference>
<dbReference type="GO" id="GO:0008234">
    <property type="term" value="F:cysteine-type peptidase activity"/>
    <property type="evidence" value="ECO:0007669"/>
    <property type="project" value="UniProtKB-KW"/>
</dbReference>
<dbReference type="InterPro" id="IPR025660">
    <property type="entry name" value="Pept_his_AS"/>
</dbReference>
<dbReference type="InterPro" id="IPR038765">
    <property type="entry name" value="Papain-like_cys_pep_sf"/>
</dbReference>
<dbReference type="InterPro" id="IPR013128">
    <property type="entry name" value="Peptidase_C1A"/>
</dbReference>
<protein>
    <recommendedName>
        <fullName evidence="7">Peptidase C1A papain C-terminal domain-containing protein</fullName>
    </recommendedName>
</protein>
<proteinExistence type="inferred from homology"/>
<comment type="similarity">
    <text evidence="1">Belongs to the peptidase C1 family.</text>
</comment>
<dbReference type="PRINTS" id="PR00705">
    <property type="entry name" value="PAPAIN"/>
</dbReference>
<evidence type="ECO:0000256" key="4">
    <source>
        <dbReference type="ARBA" id="ARBA00022807"/>
    </source>
</evidence>
<dbReference type="InterPro" id="IPR025661">
    <property type="entry name" value="Pept_asp_AS"/>
</dbReference>
<keyword evidence="6" id="KW-1015">Disulfide bond</keyword>
<dbReference type="InterPro" id="IPR000169">
    <property type="entry name" value="Pept_cys_AS"/>
</dbReference>
<dbReference type="PROSITE" id="PS00640">
    <property type="entry name" value="THIOL_PROTEASE_ASN"/>
    <property type="match status" value="1"/>
</dbReference>
<evidence type="ECO:0000256" key="3">
    <source>
        <dbReference type="ARBA" id="ARBA00022801"/>
    </source>
</evidence>